<evidence type="ECO:0000256" key="2">
    <source>
        <dbReference type="ARBA" id="ARBA00022687"/>
    </source>
</evidence>
<feature type="region of interest" description="Disordered" evidence="3">
    <location>
        <begin position="138"/>
        <end position="163"/>
    </location>
</feature>
<dbReference type="GO" id="GO:0007389">
    <property type="term" value="P:pattern specification process"/>
    <property type="evidence" value="ECO:0007669"/>
    <property type="project" value="TreeGrafter"/>
</dbReference>
<evidence type="ECO:0000256" key="3">
    <source>
        <dbReference type="SAM" id="MobiDB-lite"/>
    </source>
</evidence>
<dbReference type="GO" id="GO:0007026">
    <property type="term" value="P:negative regulation of microtubule depolymerization"/>
    <property type="evidence" value="ECO:0007669"/>
    <property type="project" value="TreeGrafter"/>
</dbReference>
<feature type="compositionally biased region" description="Polar residues" evidence="3">
    <location>
        <begin position="2525"/>
        <end position="2541"/>
    </location>
</feature>
<feature type="region of interest" description="Disordered" evidence="3">
    <location>
        <begin position="1481"/>
        <end position="1526"/>
    </location>
</feature>
<feature type="compositionally biased region" description="Basic residues" evidence="3">
    <location>
        <begin position="1667"/>
        <end position="1678"/>
    </location>
</feature>
<feature type="compositionally biased region" description="Polar residues" evidence="3">
    <location>
        <begin position="2445"/>
        <end position="2488"/>
    </location>
</feature>
<dbReference type="GO" id="GO:0008017">
    <property type="term" value="F:microtubule binding"/>
    <property type="evidence" value="ECO:0007669"/>
    <property type="project" value="TreeGrafter"/>
</dbReference>
<feature type="compositionally biased region" description="Polar residues" evidence="3">
    <location>
        <begin position="2229"/>
        <end position="2241"/>
    </location>
</feature>
<feature type="compositionally biased region" description="Polar residues" evidence="3">
    <location>
        <begin position="139"/>
        <end position="150"/>
    </location>
</feature>
<comment type="caution">
    <text evidence="4">The sequence shown here is derived from an EMBL/GenBank/DDBJ whole genome shotgun (WGS) entry which is preliminary data.</text>
</comment>
<dbReference type="GO" id="GO:0007399">
    <property type="term" value="P:nervous system development"/>
    <property type="evidence" value="ECO:0007669"/>
    <property type="project" value="TreeGrafter"/>
</dbReference>
<feature type="region of interest" description="Disordered" evidence="3">
    <location>
        <begin position="1019"/>
        <end position="1049"/>
    </location>
</feature>
<dbReference type="InterPro" id="IPR000225">
    <property type="entry name" value="Armadillo"/>
</dbReference>
<accession>A0AAV6VFG0</accession>
<keyword evidence="5" id="KW-1185">Reference proteome</keyword>
<feature type="compositionally biased region" description="Basic and acidic residues" evidence="3">
    <location>
        <begin position="1"/>
        <end position="15"/>
    </location>
</feature>
<feature type="compositionally biased region" description="Basic and acidic residues" evidence="3">
    <location>
        <begin position="1115"/>
        <end position="1129"/>
    </location>
</feature>
<dbReference type="GO" id="GO:0016055">
    <property type="term" value="P:Wnt signaling pathway"/>
    <property type="evidence" value="ECO:0007669"/>
    <property type="project" value="UniProtKB-KW"/>
</dbReference>
<feature type="compositionally biased region" description="Polar residues" evidence="3">
    <location>
        <begin position="1617"/>
        <end position="1638"/>
    </location>
</feature>
<feature type="region of interest" description="Disordered" evidence="3">
    <location>
        <begin position="1378"/>
        <end position="1426"/>
    </location>
</feature>
<dbReference type="GO" id="GO:0090090">
    <property type="term" value="P:negative regulation of canonical Wnt signaling pathway"/>
    <property type="evidence" value="ECO:0007669"/>
    <property type="project" value="TreeGrafter"/>
</dbReference>
<feature type="compositionally biased region" description="Low complexity" evidence="3">
    <location>
        <begin position="2305"/>
        <end position="2316"/>
    </location>
</feature>
<feature type="compositionally biased region" description="Basic and acidic residues" evidence="3">
    <location>
        <begin position="2102"/>
        <end position="2112"/>
    </location>
</feature>
<feature type="region of interest" description="Disordered" evidence="3">
    <location>
        <begin position="1598"/>
        <end position="1733"/>
    </location>
</feature>
<comment type="similarity">
    <text evidence="1">Belongs to the adenomatous polyposis coli (APC) family.</text>
</comment>
<evidence type="ECO:0008006" key="6">
    <source>
        <dbReference type="Google" id="ProtNLM"/>
    </source>
</evidence>
<feature type="region of interest" description="Disordered" evidence="3">
    <location>
        <begin position="1"/>
        <end position="20"/>
    </location>
</feature>
<evidence type="ECO:0000313" key="4">
    <source>
        <dbReference type="EMBL" id="KAG8195400.1"/>
    </source>
</evidence>
<dbReference type="InterPro" id="IPR026818">
    <property type="entry name" value="Apc_fam"/>
</dbReference>
<feature type="compositionally biased region" description="Polar residues" evidence="3">
    <location>
        <begin position="2323"/>
        <end position="2340"/>
    </location>
</feature>
<dbReference type="PANTHER" id="PTHR12607:SF12">
    <property type="entry name" value="APC-LIKE, ISOFORM A-RELATED"/>
    <property type="match status" value="1"/>
</dbReference>
<dbReference type="SUPFAM" id="SSF48371">
    <property type="entry name" value="ARM repeat"/>
    <property type="match status" value="1"/>
</dbReference>
<dbReference type="EMBL" id="JAFNEN010000089">
    <property type="protein sequence ID" value="KAG8195400.1"/>
    <property type="molecule type" value="Genomic_DNA"/>
</dbReference>
<dbReference type="FunFam" id="1.25.10.10:FF:000305">
    <property type="entry name" value="Adenomatous polyposis coli"/>
    <property type="match status" value="1"/>
</dbReference>
<feature type="compositionally biased region" description="Low complexity" evidence="3">
    <location>
        <begin position="1707"/>
        <end position="1719"/>
    </location>
</feature>
<feature type="compositionally biased region" description="Basic and acidic residues" evidence="3">
    <location>
        <begin position="1721"/>
        <end position="1733"/>
    </location>
</feature>
<dbReference type="Gene3D" id="1.25.10.10">
    <property type="entry name" value="Leucine-rich Repeat Variant"/>
    <property type="match status" value="1"/>
</dbReference>
<reference evidence="4 5" key="1">
    <citation type="journal article" date="2022" name="Nat. Ecol. Evol.">
        <title>A masculinizing supergene underlies an exaggerated male reproductive morph in a spider.</title>
        <authorList>
            <person name="Hendrickx F."/>
            <person name="De Corte Z."/>
            <person name="Sonet G."/>
            <person name="Van Belleghem S.M."/>
            <person name="Kostlbacher S."/>
            <person name="Vangestel C."/>
        </authorList>
    </citation>
    <scope>NUCLEOTIDE SEQUENCE [LARGE SCALE GENOMIC DNA]</scope>
    <source>
        <strain evidence="4">W744_W776</strain>
    </source>
</reference>
<dbReference type="SMART" id="SM00185">
    <property type="entry name" value="ARM"/>
    <property type="match status" value="6"/>
</dbReference>
<feature type="compositionally biased region" description="Polar residues" evidence="3">
    <location>
        <begin position="2572"/>
        <end position="2586"/>
    </location>
</feature>
<feature type="region of interest" description="Disordered" evidence="3">
    <location>
        <begin position="1102"/>
        <end position="1146"/>
    </location>
</feature>
<dbReference type="PANTHER" id="PTHR12607">
    <property type="entry name" value="ADENOMATOUS POLYPOSIS COLI PROTEIN FAMILY"/>
    <property type="match status" value="1"/>
</dbReference>
<gene>
    <name evidence="4" type="ORF">JTE90_001412</name>
</gene>
<dbReference type="InterPro" id="IPR016024">
    <property type="entry name" value="ARM-type_fold"/>
</dbReference>
<protein>
    <recommendedName>
        <fullName evidence="6">Adenomatous polyposis coli protein</fullName>
    </recommendedName>
</protein>
<dbReference type="GO" id="GO:0008013">
    <property type="term" value="F:beta-catenin binding"/>
    <property type="evidence" value="ECO:0007669"/>
    <property type="project" value="InterPro"/>
</dbReference>
<feature type="compositionally biased region" description="Polar residues" evidence="3">
    <location>
        <begin position="2347"/>
        <end position="2362"/>
    </location>
</feature>
<feature type="compositionally biased region" description="Polar residues" evidence="3">
    <location>
        <begin position="1396"/>
        <end position="1426"/>
    </location>
</feature>
<dbReference type="InterPro" id="IPR041257">
    <property type="entry name" value="APC_rep"/>
</dbReference>
<feature type="compositionally biased region" description="Polar residues" evidence="3">
    <location>
        <begin position="2162"/>
        <end position="2206"/>
    </location>
</feature>
<evidence type="ECO:0000313" key="5">
    <source>
        <dbReference type="Proteomes" id="UP000827092"/>
    </source>
</evidence>
<dbReference type="Pfam" id="PF18797">
    <property type="entry name" value="APC_rep"/>
    <property type="match status" value="1"/>
</dbReference>
<proteinExistence type="inferred from homology"/>
<dbReference type="Pfam" id="PF00514">
    <property type="entry name" value="Arm"/>
    <property type="match status" value="1"/>
</dbReference>
<feature type="compositionally biased region" description="Polar residues" evidence="3">
    <location>
        <begin position="1598"/>
        <end position="1607"/>
    </location>
</feature>
<organism evidence="4 5">
    <name type="scientific">Oedothorax gibbosus</name>
    <dbReference type="NCBI Taxonomy" id="931172"/>
    <lineage>
        <taxon>Eukaryota</taxon>
        <taxon>Metazoa</taxon>
        <taxon>Ecdysozoa</taxon>
        <taxon>Arthropoda</taxon>
        <taxon>Chelicerata</taxon>
        <taxon>Arachnida</taxon>
        <taxon>Araneae</taxon>
        <taxon>Araneomorphae</taxon>
        <taxon>Entelegynae</taxon>
        <taxon>Araneoidea</taxon>
        <taxon>Linyphiidae</taxon>
        <taxon>Erigoninae</taxon>
        <taxon>Oedothorax</taxon>
    </lineage>
</organism>
<dbReference type="GO" id="GO:0045295">
    <property type="term" value="F:gamma-catenin binding"/>
    <property type="evidence" value="ECO:0007669"/>
    <property type="project" value="TreeGrafter"/>
</dbReference>
<keyword evidence="2" id="KW-0879">Wnt signaling pathway</keyword>
<name>A0AAV6VFG0_9ARAC</name>
<feature type="region of interest" description="Disordered" evidence="3">
    <location>
        <begin position="2570"/>
        <end position="2603"/>
    </location>
</feature>
<evidence type="ECO:0000256" key="1">
    <source>
        <dbReference type="ARBA" id="ARBA00009051"/>
    </source>
</evidence>
<feature type="region of interest" description="Disordered" evidence="3">
    <location>
        <begin position="2102"/>
        <end position="2126"/>
    </location>
</feature>
<dbReference type="GO" id="GO:0016477">
    <property type="term" value="P:cell migration"/>
    <property type="evidence" value="ECO:0007669"/>
    <property type="project" value="TreeGrafter"/>
</dbReference>
<feature type="compositionally biased region" description="Polar residues" evidence="3">
    <location>
        <begin position="1487"/>
        <end position="1520"/>
    </location>
</feature>
<feature type="compositionally biased region" description="Low complexity" evidence="3">
    <location>
        <begin position="2374"/>
        <end position="2390"/>
    </location>
</feature>
<dbReference type="InterPro" id="IPR011989">
    <property type="entry name" value="ARM-like"/>
</dbReference>
<feature type="compositionally biased region" description="Basic and acidic residues" evidence="3">
    <location>
        <begin position="2242"/>
        <end position="2251"/>
    </location>
</feature>
<feature type="region of interest" description="Disordered" evidence="3">
    <location>
        <begin position="2140"/>
        <end position="2541"/>
    </location>
</feature>
<feature type="compositionally biased region" description="Low complexity" evidence="3">
    <location>
        <begin position="2399"/>
        <end position="2421"/>
    </location>
</feature>
<sequence>MDKLYKDDQNDHKFLDNGQPNTCYRRNRAVPLKTNGPFPAKRPKVVLLLCSRGHRFLGLFSAPLCVKRGDPQFLERSNGFLGGSIPEIGSTVEMGTSKEGGKRESKFSKKIKTFWNSTLPYNNKSYGPSTMSEFIGSADDSNGANTNPIYPSQVAKRPRHTDSTLTTEYTPLLSSPKQQYLSNSQYHGPISENPPSSRDVAEVDRPGTPALVVQAKSTTEVRARSVLQDDFQPTGYHRFNYAVDRRYRDAACRDSSRAYPPTVAPPSSPSRFYTLLLQRNFRPPECPTRELWPQSPISHHSEWDSMNTFHPRIPQQTDYYRGYQERAERSFYARQYGTIRPRYEQYEHFSQRPFLNQNYNRLPYSMVRIQNTNDDDDEPESCSMNGFTEDGEGNHECHDLRHSSIPALEDSYAPVDDFHQNRGRQIGGSDLTKQNGVPNLGTIYQGEWPMHRALWMSGPSSIGEKDPLDGFGGDDTESIMSFSSSTATMGARRPHAHQLGTKMEMVYSLLSMLGSCNREDMSRTLLEMSNNQDSCIAMRQSGCLPLLIQLLHGSEPNQPITEAQSSSENVTWAVREARRRASQALHNIVHAHPDDRRGRREARVLRLLEQIRDYSDFLRDLGSSEMVFSHNENLDLHPGPAIAALMKLSFDEEHRHAMCQLGGLQAIAELIQADHEIHGNTSDQFCVTVRRYAGMALTNLTFGDGNNKALLCSMKPFMQALVAQLHSPNEDLRQVTASVLRNLSWRADTSSKEILREVGVVVTLMKAAMEAQKESTLKSILSALWNLSAHCSMNKGDICEVEGALEFLVSTLTYKSSANTVAIIENGGGILRNVSSHIAVREDYRAILRRHKCLQTLLSHLKSPSLTVVSNACGTLWNLSARCAVDQKSLWEMGAVGMLRNLIHSKHKMISMGSSAALKNLLAARPEGMTIGLTSSFTESNGGLSNMPSLLVRKQKALAADIDQNLAETCDNIDSPKASPTPNGDCKKFSYETNGFNGLDRKPQFLSYLPGRMYHSINGQVGSPVRVPRSESKDSLGSTRSEPPHYKAQRERFKVLVNNNRTMPLDSRTIEEKAGEWKERTNLPFEGNSNVVLQMFRHLQNTNGSSSSGVPDVKTNGHTELSDGEEKPAIRPTTLPPPRKGSLGRNNRFYERKSVLNNFHHSQKENGYGLSSSKGYAAAVAMEPDMDDLDALLEIPGNKRTLEDSRNSYIISSEKKQVHNLSSEAKNIDNIGPEIKYKNVVLRKKKPVDALSSSFSRISKDVSDDGTDQTPLVVSRCSSLSSLTSCFQNSARSSWVSDVSQRTSAIISPTDLPESPGYSTADEKHRIFEFTDKIPDAEVHSLIRPRPAWPMGSLPSSDSLPSSVKRMSLDSDVFTNSHETDVKSEGVFGSPAAPSRPQNSPISPKQDQYSNQESPSSQEETNRSNNHNQDHELLAACILMGKPAPPQPLNTSILHSRLGNVQSSDSPPRSGIPIKSRMAQSFPAAVPTSTDQKLSSSFCDDNDNVLESSGNAESSVQKTSGDVDGTEPVKAVSQAFLSKCLSVCKKYPALSHKSSFEQGKLKTAIPQIVRSENPNFDNEQHPKQLHIKSQSLPVYKGITSSSSQINRDSLPKPTAAQGHSSSTEENVSEDNILSSSPSACDESEGMDSDEKARLPHGSSYDLILRSNRVRSRKTKANRRSMEIRVPSEQSSEDDNKNNFPAALPLGSSSVSHIVSVPSSESEEKVKEDARTREKVSRGIIPDLLEGAAIHDNTDRRAQGGCIAKATFSWNSCMTDSMELRRGALLIAAELEEGMEDFTHSSTSIDLEHMKPPSCMAEMSMTSSGLSDLLSTGNGCYINGKRAVDRRRNIKRSKKIGSGHRFVLKSVRQTIAKNLDASRHLDRPISASTSLENVSLKSSGTSDLIENINPPSMLEDLSMTNSCASLNSISSDILESRSNSLADPRSNSEMFQRLNAAAAMVQVYSREFSNIMTGSMKSSYNSDCLDLVKPPSIFHDIAEVTVEDGTEILSDPLVSDFELEEELPHDDEPSVPSAETIHSPFLPPTTHLEDSAENLNSSFDGDSLVDREHFPNKRVSALALEHRNPSSADDDMSSGFFSNLTTDDHCSIEKDDSSIPSPSPPIVRQGPRIVKPINRETVRQMQEKKNAEKSATGIRGKAPARNLLQQVTSARVTKSFTKTPSPSVTGVRQTRASALRASQNKQPNIKTSGGRMSPRSFLSKPPAAPKVNKPISQSTPKITTDAKTSRSSETKRPSPPVKQNTFVKDETVPKVPNADPDQQSNDDKGCAHKVMSPVASESKCVNRKLSFSPASPSSDMSLQRKYSAPTQKRSGIPTSPSSQSIPDDRTFKQIQNKKSPSNGNISGLRTAPPVASNRTTSTHSLSSQSSSSKSATKQKDVSRKISSLWRRSESSSSSANSPGTDSSGDKQLPGGAKRKLNGAKDVSNRPAPSTTQQTGITRSSTYEKLSKASNPTSSSKPQARGPSTNTGASFKSRKPITSITKTTKKNQPAKPSGGPRIVKPVPKPNAITSRTLRQSGSFCPPSFSISSGPPACISNGRNYQDSTVSIPLVTGPFDSTSFDNSDAQSRNVTRKNRSDSDSESVGSR</sequence>
<feature type="region of interest" description="Disordered" evidence="3">
    <location>
        <begin position="182"/>
        <end position="203"/>
    </location>
</feature>
<dbReference type="Proteomes" id="UP000827092">
    <property type="component" value="Unassembled WGS sequence"/>
</dbReference>
<dbReference type="GO" id="GO:0005881">
    <property type="term" value="C:cytoplasmic microtubule"/>
    <property type="evidence" value="ECO:0007669"/>
    <property type="project" value="TreeGrafter"/>
</dbReference>
<dbReference type="GO" id="GO:0030877">
    <property type="term" value="C:beta-catenin destruction complex"/>
    <property type="evidence" value="ECO:0007669"/>
    <property type="project" value="TreeGrafter"/>
</dbReference>
<dbReference type="GO" id="GO:0016342">
    <property type="term" value="C:catenin complex"/>
    <property type="evidence" value="ECO:0007669"/>
    <property type="project" value="TreeGrafter"/>
</dbReference>
<dbReference type="GO" id="GO:0001708">
    <property type="term" value="P:cell fate specification"/>
    <property type="evidence" value="ECO:0007669"/>
    <property type="project" value="TreeGrafter"/>
</dbReference>